<evidence type="ECO:0000256" key="1">
    <source>
        <dbReference type="SAM" id="MobiDB-lite"/>
    </source>
</evidence>
<accession>K5WCJ5</accession>
<dbReference type="Pfam" id="PF20152">
    <property type="entry name" value="DUF6534"/>
    <property type="match status" value="1"/>
</dbReference>
<feature type="compositionally biased region" description="Basic and acidic residues" evidence="1">
    <location>
        <begin position="316"/>
        <end position="331"/>
    </location>
</feature>
<protein>
    <recommendedName>
        <fullName evidence="3">DUF6534 domain-containing protein</fullName>
    </recommendedName>
</protein>
<dbReference type="GeneID" id="18915945"/>
<dbReference type="PANTHER" id="PTHR40465:SF1">
    <property type="entry name" value="DUF6534 DOMAIN-CONTAINING PROTEIN"/>
    <property type="match status" value="1"/>
</dbReference>
<name>K5WCJ5_PHACS</name>
<reference evidence="4 5" key="1">
    <citation type="journal article" date="2012" name="BMC Genomics">
        <title>Comparative genomics of the white-rot fungi, Phanerochaete carnosa and P. chrysosporium, to elucidate the genetic basis of the distinct wood types they colonize.</title>
        <authorList>
            <person name="Suzuki H."/>
            <person name="MacDonald J."/>
            <person name="Syed K."/>
            <person name="Salamov A."/>
            <person name="Hori C."/>
            <person name="Aerts A."/>
            <person name="Henrissat B."/>
            <person name="Wiebenga A."/>
            <person name="vanKuyk P.A."/>
            <person name="Barry K."/>
            <person name="Lindquist E."/>
            <person name="LaButti K."/>
            <person name="Lapidus A."/>
            <person name="Lucas S."/>
            <person name="Coutinho P."/>
            <person name="Gong Y."/>
            <person name="Samejima M."/>
            <person name="Mahadevan R."/>
            <person name="Abou-Zaid M."/>
            <person name="de Vries R.P."/>
            <person name="Igarashi K."/>
            <person name="Yadav J.S."/>
            <person name="Grigoriev I.V."/>
            <person name="Master E.R."/>
        </authorList>
    </citation>
    <scope>NUCLEOTIDE SEQUENCE [LARGE SCALE GENOMIC DNA]</scope>
    <source>
        <strain evidence="4 5">HHB-10118-sp</strain>
    </source>
</reference>
<dbReference type="AlphaFoldDB" id="K5WCJ5"/>
<keyword evidence="2" id="KW-1133">Transmembrane helix</keyword>
<gene>
    <name evidence="4" type="ORF">PHACADRAFT_254021</name>
</gene>
<keyword evidence="2" id="KW-0812">Transmembrane</keyword>
<feature type="transmembrane region" description="Helical" evidence="2">
    <location>
        <begin position="97"/>
        <end position="115"/>
    </location>
</feature>
<feature type="transmembrane region" description="Helical" evidence="2">
    <location>
        <begin position="122"/>
        <end position="148"/>
    </location>
</feature>
<dbReference type="EMBL" id="JH930471">
    <property type="protein sequence ID" value="EKM56729.1"/>
    <property type="molecule type" value="Genomic_DNA"/>
</dbReference>
<keyword evidence="2" id="KW-0472">Membrane</keyword>
<feature type="region of interest" description="Disordered" evidence="1">
    <location>
        <begin position="300"/>
        <end position="331"/>
    </location>
</feature>
<sequence>MGLSPGGEVAQVLAGPSLIGIFLNVGLLGVMITQVNTYYNTFPRDPLWMKLFVAILLVSDVVNSAFNIAWIYNTLVNQFGNVDALASADWLFASEESMAGLTAVMVQCFYAWRILVLTKKWWVVVIVGLSSLVSGTCAIGTAIGVTIVKDFSKFQSLDVIALPWLISCTLCDVLIALSLSMYLRKHKTGFAHTDTVVNKIIRTTVQNGMLTASFTIAHIVAYLASPTGIHMIFNYGVVKLYTNSVMSSLNSRREWVNSLSQQGSSRKDDGAGMSNFVQTNRSLRPQVTINVETHEMVDVGTLSKHDPEWPDMVTSDSDKSAHDAPEKFVAV</sequence>
<evidence type="ECO:0000256" key="2">
    <source>
        <dbReference type="SAM" id="Phobius"/>
    </source>
</evidence>
<evidence type="ECO:0000313" key="5">
    <source>
        <dbReference type="Proteomes" id="UP000008370"/>
    </source>
</evidence>
<proteinExistence type="predicted"/>
<dbReference type="Proteomes" id="UP000008370">
    <property type="component" value="Unassembled WGS sequence"/>
</dbReference>
<feature type="transmembrane region" description="Helical" evidence="2">
    <location>
        <begin position="51"/>
        <end position="72"/>
    </location>
</feature>
<dbReference type="InterPro" id="IPR045339">
    <property type="entry name" value="DUF6534"/>
</dbReference>
<feature type="transmembrane region" description="Helical" evidence="2">
    <location>
        <begin position="160"/>
        <end position="183"/>
    </location>
</feature>
<dbReference type="OrthoDB" id="3183258at2759"/>
<evidence type="ECO:0000259" key="3">
    <source>
        <dbReference type="Pfam" id="PF20152"/>
    </source>
</evidence>
<organism evidence="4 5">
    <name type="scientific">Phanerochaete carnosa (strain HHB-10118-sp)</name>
    <name type="common">White-rot fungus</name>
    <name type="synonym">Peniophora carnosa</name>
    <dbReference type="NCBI Taxonomy" id="650164"/>
    <lineage>
        <taxon>Eukaryota</taxon>
        <taxon>Fungi</taxon>
        <taxon>Dikarya</taxon>
        <taxon>Basidiomycota</taxon>
        <taxon>Agaricomycotina</taxon>
        <taxon>Agaricomycetes</taxon>
        <taxon>Polyporales</taxon>
        <taxon>Phanerochaetaceae</taxon>
        <taxon>Phanerochaete</taxon>
    </lineage>
</organism>
<evidence type="ECO:0000313" key="4">
    <source>
        <dbReference type="EMBL" id="EKM56729.1"/>
    </source>
</evidence>
<dbReference type="InParanoid" id="K5WCJ5"/>
<feature type="transmembrane region" description="Helical" evidence="2">
    <location>
        <begin position="12"/>
        <end position="39"/>
    </location>
</feature>
<dbReference type="RefSeq" id="XP_007394565.1">
    <property type="nucleotide sequence ID" value="XM_007394503.1"/>
</dbReference>
<feature type="domain" description="DUF6534" evidence="3">
    <location>
        <begin position="169"/>
        <end position="253"/>
    </location>
</feature>
<dbReference type="KEGG" id="pco:PHACADRAFT_254021"/>
<dbReference type="HOGENOM" id="CLU_046025_2_0_1"/>
<keyword evidence="5" id="KW-1185">Reference proteome</keyword>
<dbReference type="PANTHER" id="PTHR40465">
    <property type="entry name" value="CHROMOSOME 1, WHOLE GENOME SHOTGUN SEQUENCE"/>
    <property type="match status" value="1"/>
</dbReference>